<organism evidence="2">
    <name type="scientific">Singulisphaera sp. Ch08</name>
    <dbReference type="NCBI Taxonomy" id="3120278"/>
    <lineage>
        <taxon>Bacteria</taxon>
        <taxon>Pseudomonadati</taxon>
        <taxon>Planctomycetota</taxon>
        <taxon>Planctomycetia</taxon>
        <taxon>Isosphaerales</taxon>
        <taxon>Isosphaeraceae</taxon>
        <taxon>Singulisphaera</taxon>
    </lineage>
</organism>
<proteinExistence type="predicted"/>
<protein>
    <submittedName>
        <fullName evidence="2">Uncharacterized protein</fullName>
    </submittedName>
</protein>
<evidence type="ECO:0000313" key="2">
    <source>
        <dbReference type="EMBL" id="XBH05720.1"/>
    </source>
</evidence>
<feature type="region of interest" description="Disordered" evidence="1">
    <location>
        <begin position="144"/>
        <end position="165"/>
    </location>
</feature>
<feature type="region of interest" description="Disordered" evidence="1">
    <location>
        <begin position="1"/>
        <end position="58"/>
    </location>
</feature>
<dbReference type="RefSeq" id="WP_406698569.1">
    <property type="nucleotide sequence ID" value="NZ_CP155447.1"/>
</dbReference>
<gene>
    <name evidence="2" type="ORF">V5E97_06765</name>
</gene>
<evidence type="ECO:0000256" key="1">
    <source>
        <dbReference type="SAM" id="MobiDB-lite"/>
    </source>
</evidence>
<sequence length="165" mass="17484">MPGPIDKSVATITLTAPLPDETVAGDPPKSDPPPAETAAAEISPPVQPPIPTSESSAISQLVDGSISMPSIVFKHPRVAGETIVDRGEDAEFLVIHRRFGEFTEGSRISFEDIDSPADLPSFLKLGAIVALGEDGQILSPEAVAERLKDWKPPKAEPASSRKRGR</sequence>
<reference evidence="2" key="1">
    <citation type="submission" date="2024-05" db="EMBL/GenBank/DDBJ databases">
        <title>Planctomycetes of the genus Singulisphaera possess chitinolytic capabilities.</title>
        <authorList>
            <person name="Ivanova A."/>
        </authorList>
    </citation>
    <scope>NUCLEOTIDE SEQUENCE</scope>
    <source>
        <strain evidence="2">Ch08T</strain>
    </source>
</reference>
<feature type="compositionally biased region" description="Basic and acidic residues" evidence="1">
    <location>
        <begin position="144"/>
        <end position="154"/>
    </location>
</feature>
<dbReference type="EMBL" id="CP155447">
    <property type="protein sequence ID" value="XBH05720.1"/>
    <property type="molecule type" value="Genomic_DNA"/>
</dbReference>
<name>A0AAU7CL13_9BACT</name>
<dbReference type="AlphaFoldDB" id="A0AAU7CL13"/>
<accession>A0AAU7CL13</accession>